<evidence type="ECO:0000313" key="2">
    <source>
        <dbReference type="EMBL" id="KAF2308537.1"/>
    </source>
</evidence>
<dbReference type="Proteomes" id="UP000467840">
    <property type="component" value="Chromosome 17"/>
</dbReference>
<protein>
    <submittedName>
        <fullName evidence="2">Uncharacterized protein</fullName>
    </submittedName>
</protein>
<evidence type="ECO:0000256" key="1">
    <source>
        <dbReference type="SAM" id="MobiDB-lite"/>
    </source>
</evidence>
<gene>
    <name evidence="2" type="ORF">GH714_010412</name>
</gene>
<reference evidence="2 3" key="1">
    <citation type="journal article" date="2020" name="Mol. Plant">
        <title>The Chromosome-Based Rubber Tree Genome Provides New Insights into Spurge Genome Evolution and Rubber Biosynthesis.</title>
        <authorList>
            <person name="Liu J."/>
            <person name="Shi C."/>
            <person name="Shi C.C."/>
            <person name="Li W."/>
            <person name="Zhang Q.J."/>
            <person name="Zhang Y."/>
            <person name="Li K."/>
            <person name="Lu H.F."/>
            <person name="Shi C."/>
            <person name="Zhu S.T."/>
            <person name="Xiao Z.Y."/>
            <person name="Nan H."/>
            <person name="Yue Y."/>
            <person name="Zhu X.G."/>
            <person name="Wu Y."/>
            <person name="Hong X.N."/>
            <person name="Fan G.Y."/>
            <person name="Tong Y."/>
            <person name="Zhang D."/>
            <person name="Mao C.L."/>
            <person name="Liu Y.L."/>
            <person name="Hao S.J."/>
            <person name="Liu W.Q."/>
            <person name="Lv M.Q."/>
            <person name="Zhang H.B."/>
            <person name="Liu Y."/>
            <person name="Hu-Tang G.R."/>
            <person name="Wang J.P."/>
            <person name="Wang J.H."/>
            <person name="Sun Y.H."/>
            <person name="Ni S.B."/>
            <person name="Chen W.B."/>
            <person name="Zhang X.C."/>
            <person name="Jiao Y.N."/>
            <person name="Eichler E.E."/>
            <person name="Li G.H."/>
            <person name="Liu X."/>
            <person name="Gao L.Z."/>
        </authorList>
    </citation>
    <scope>NUCLEOTIDE SEQUENCE [LARGE SCALE GENOMIC DNA]</scope>
    <source>
        <strain evidence="3">cv. GT1</strain>
        <tissue evidence="2">Leaf</tissue>
    </source>
</reference>
<dbReference type="EMBL" id="JAAGAX010000007">
    <property type="protein sequence ID" value="KAF2308537.1"/>
    <property type="molecule type" value="Genomic_DNA"/>
</dbReference>
<comment type="caution">
    <text evidence="2">The sequence shown here is derived from an EMBL/GenBank/DDBJ whole genome shotgun (WGS) entry which is preliminary data.</text>
</comment>
<dbReference type="AlphaFoldDB" id="A0A6A6M6S4"/>
<evidence type="ECO:0000313" key="3">
    <source>
        <dbReference type="Proteomes" id="UP000467840"/>
    </source>
</evidence>
<proteinExistence type="predicted"/>
<name>A0A6A6M6S4_HEVBR</name>
<keyword evidence="3" id="KW-1185">Reference proteome</keyword>
<accession>A0A6A6M6S4</accession>
<feature type="compositionally biased region" description="Basic and acidic residues" evidence="1">
    <location>
        <begin position="129"/>
        <end position="144"/>
    </location>
</feature>
<organism evidence="2 3">
    <name type="scientific">Hevea brasiliensis</name>
    <name type="common">Para rubber tree</name>
    <name type="synonym">Siphonia brasiliensis</name>
    <dbReference type="NCBI Taxonomy" id="3981"/>
    <lineage>
        <taxon>Eukaryota</taxon>
        <taxon>Viridiplantae</taxon>
        <taxon>Streptophyta</taxon>
        <taxon>Embryophyta</taxon>
        <taxon>Tracheophyta</taxon>
        <taxon>Spermatophyta</taxon>
        <taxon>Magnoliopsida</taxon>
        <taxon>eudicotyledons</taxon>
        <taxon>Gunneridae</taxon>
        <taxon>Pentapetalae</taxon>
        <taxon>rosids</taxon>
        <taxon>fabids</taxon>
        <taxon>Malpighiales</taxon>
        <taxon>Euphorbiaceae</taxon>
        <taxon>Crotonoideae</taxon>
        <taxon>Micrandreae</taxon>
        <taxon>Hevea</taxon>
    </lineage>
</organism>
<feature type="region of interest" description="Disordered" evidence="1">
    <location>
        <begin position="74"/>
        <end position="180"/>
    </location>
</feature>
<sequence length="193" mass="21287">MDAISGDRELDDVDGEFLPYKGSFSHQRALIPRPPGLVFCLGEESRIDSELGHLVGDIGEVEVITKEVVIENKGDGNVSGFTPKKDANGSVDQISANKDRSRAASLKKQLFRLQSDMEASAKSSPKGRSPREKPPLDRRFDKNMRRPNAGFHTKKHRNFGSIGARFQSGTADPLETGLDNPDLGLFLLKQQRI</sequence>